<feature type="zinc finger region" description="CR-type" evidence="6">
    <location>
        <begin position="145"/>
        <end position="230"/>
    </location>
</feature>
<dbReference type="FunCoup" id="A3LZF6">
    <property type="interactions" value="129"/>
</dbReference>
<dbReference type="GO" id="GO:0005741">
    <property type="term" value="C:mitochondrial outer membrane"/>
    <property type="evidence" value="ECO:0007669"/>
    <property type="project" value="EnsemblFungi"/>
</dbReference>
<dbReference type="GO" id="GO:0051082">
    <property type="term" value="F:unfolded protein binding"/>
    <property type="evidence" value="ECO:0007669"/>
    <property type="project" value="InterPro"/>
</dbReference>
<dbReference type="CDD" id="cd06257">
    <property type="entry name" value="DnaJ"/>
    <property type="match status" value="1"/>
</dbReference>
<dbReference type="GO" id="GO:0001671">
    <property type="term" value="F:ATPase activator activity"/>
    <property type="evidence" value="ECO:0007669"/>
    <property type="project" value="EnsemblFungi"/>
</dbReference>
<dbReference type="InterPro" id="IPR001623">
    <property type="entry name" value="DnaJ_domain"/>
</dbReference>
<dbReference type="CDD" id="cd10747">
    <property type="entry name" value="DnaJ_C"/>
    <property type="match status" value="1"/>
</dbReference>
<dbReference type="EMBL" id="CP000501">
    <property type="protein sequence ID" value="ABN68151.2"/>
    <property type="molecule type" value="Genomic_DNA"/>
</dbReference>
<dbReference type="Gene3D" id="1.10.287.110">
    <property type="entry name" value="DnaJ domain"/>
    <property type="match status" value="1"/>
</dbReference>
<dbReference type="InterPro" id="IPR008971">
    <property type="entry name" value="HSP40/DnaJ_pept-bd"/>
</dbReference>
<dbReference type="InterPro" id="IPR036410">
    <property type="entry name" value="HSP_DnaJ_Cys-rich_dom_sf"/>
</dbReference>
<dbReference type="Pfam" id="PF00226">
    <property type="entry name" value="DnaJ"/>
    <property type="match status" value="1"/>
</dbReference>
<dbReference type="GO" id="GO:0030150">
    <property type="term" value="P:protein import into mitochondrial matrix"/>
    <property type="evidence" value="ECO:0007669"/>
    <property type="project" value="EnsemblFungi"/>
</dbReference>
<keyword evidence="2" id="KW-0677">Repeat</keyword>
<dbReference type="HOGENOM" id="CLU_017633_10_0_1"/>
<dbReference type="OMA" id="THCFKHL"/>
<evidence type="ECO:0000256" key="2">
    <source>
        <dbReference type="ARBA" id="ARBA00022737"/>
    </source>
</evidence>
<dbReference type="OrthoDB" id="550424at2759"/>
<dbReference type="GO" id="GO:0008270">
    <property type="term" value="F:zinc ion binding"/>
    <property type="evidence" value="ECO:0007669"/>
    <property type="project" value="UniProtKB-KW"/>
</dbReference>
<dbReference type="InterPro" id="IPR002939">
    <property type="entry name" value="DnaJ_C"/>
</dbReference>
<keyword evidence="1 6" id="KW-0479">Metal-binding</keyword>
<dbReference type="CDD" id="cd10719">
    <property type="entry name" value="DnaJ_zf"/>
    <property type="match status" value="1"/>
</dbReference>
<keyword evidence="4 6" id="KW-0862">Zinc</keyword>
<dbReference type="GO" id="GO:0006457">
    <property type="term" value="P:protein folding"/>
    <property type="evidence" value="ECO:0007669"/>
    <property type="project" value="InterPro"/>
</dbReference>
<evidence type="ECO:0000256" key="7">
    <source>
        <dbReference type="SAM" id="MobiDB-lite"/>
    </source>
</evidence>
<evidence type="ECO:0000256" key="1">
    <source>
        <dbReference type="ARBA" id="ARBA00022723"/>
    </source>
</evidence>
<dbReference type="InterPro" id="IPR018253">
    <property type="entry name" value="DnaJ_domain_CS"/>
</dbReference>
<dbReference type="GeneID" id="4840540"/>
<dbReference type="InParanoid" id="A3LZF6"/>
<dbReference type="AlphaFoldDB" id="A3LZF6"/>
<reference evidence="10 11" key="1">
    <citation type="journal article" date="2007" name="Nat. Biotechnol.">
        <title>Genome sequence of the lignocellulose-bioconverting and xylose-fermenting yeast Pichia stipitis.</title>
        <authorList>
            <person name="Jeffries T.W."/>
            <person name="Grigoriev I.V."/>
            <person name="Grimwood J."/>
            <person name="Laplaza J.M."/>
            <person name="Aerts A."/>
            <person name="Salamov A."/>
            <person name="Schmutz J."/>
            <person name="Lindquist E."/>
            <person name="Dehal P."/>
            <person name="Shapiro H."/>
            <person name="Jin Y.S."/>
            <person name="Passoth V."/>
            <person name="Richardson P.M."/>
        </authorList>
    </citation>
    <scope>NUCLEOTIDE SEQUENCE [LARGE SCALE GENOMIC DNA]</scope>
    <source>
        <strain evidence="11">ATCC 58785 / CBS 6054 / NBRC 10063 / NRRL Y-11545</strain>
    </source>
</reference>
<dbReference type="InterPro" id="IPR044713">
    <property type="entry name" value="DNJA1/2-like"/>
</dbReference>
<dbReference type="eggNOG" id="KOG0712">
    <property type="taxonomic scope" value="Eukaryota"/>
</dbReference>
<name>A3LZF6_PICST</name>
<dbReference type="InterPro" id="IPR001305">
    <property type="entry name" value="HSP_DnaJ_Cys-rich_dom"/>
</dbReference>
<evidence type="ECO:0000256" key="6">
    <source>
        <dbReference type="PROSITE-ProRule" id="PRU00546"/>
    </source>
</evidence>
<organism evidence="10 11">
    <name type="scientific">Scheffersomyces stipitis (strain ATCC 58785 / CBS 6054 / NBRC 10063 / NRRL Y-11545)</name>
    <name type="common">Yeast</name>
    <name type="synonym">Pichia stipitis</name>
    <dbReference type="NCBI Taxonomy" id="322104"/>
    <lineage>
        <taxon>Eukaryota</taxon>
        <taxon>Fungi</taxon>
        <taxon>Dikarya</taxon>
        <taxon>Ascomycota</taxon>
        <taxon>Saccharomycotina</taxon>
        <taxon>Pichiomycetes</taxon>
        <taxon>Debaryomycetaceae</taxon>
        <taxon>Scheffersomyces</taxon>
    </lineage>
</organism>
<feature type="domain" description="CR-type" evidence="9">
    <location>
        <begin position="145"/>
        <end position="230"/>
    </location>
</feature>
<dbReference type="RefSeq" id="XP_001386180.2">
    <property type="nucleotide sequence ID" value="XM_001386143.1"/>
</dbReference>
<dbReference type="STRING" id="322104.A3LZF6"/>
<dbReference type="SUPFAM" id="SSF46565">
    <property type="entry name" value="Chaperone J-domain"/>
    <property type="match status" value="1"/>
</dbReference>
<dbReference type="SMART" id="SM00271">
    <property type="entry name" value="DnaJ"/>
    <property type="match status" value="1"/>
</dbReference>
<protein>
    <submittedName>
        <fullName evidence="10">DnaJ subfamily A member</fullName>
    </submittedName>
</protein>
<dbReference type="KEGG" id="pic:PICST_49395"/>
<keyword evidence="3 6" id="KW-0863">Zinc-finger</keyword>
<dbReference type="FunFam" id="2.10.230.10:FF:000001">
    <property type="entry name" value="DnaJ subfamily A member 2"/>
    <property type="match status" value="1"/>
</dbReference>
<gene>
    <name evidence="10" type="primary">XDJ1</name>
    <name evidence="10" type="ORF">PICST_49395</name>
</gene>
<keyword evidence="5" id="KW-0143">Chaperone</keyword>
<feature type="domain" description="J" evidence="8">
    <location>
        <begin position="2"/>
        <end position="69"/>
    </location>
</feature>
<dbReference type="SUPFAM" id="SSF49493">
    <property type="entry name" value="HSP40/DnaJ peptide-binding domain"/>
    <property type="match status" value="2"/>
</dbReference>
<dbReference type="InterPro" id="IPR036869">
    <property type="entry name" value="J_dom_sf"/>
</dbReference>
<evidence type="ECO:0000313" key="11">
    <source>
        <dbReference type="Proteomes" id="UP000002258"/>
    </source>
</evidence>
<dbReference type="PRINTS" id="PR00625">
    <property type="entry name" value="JDOMAIN"/>
</dbReference>
<evidence type="ECO:0000256" key="5">
    <source>
        <dbReference type="ARBA" id="ARBA00023186"/>
    </source>
</evidence>
<dbReference type="Pfam" id="PF00684">
    <property type="entry name" value="DnaJ_CXXCXGXG"/>
    <property type="match status" value="1"/>
</dbReference>
<dbReference type="Gene3D" id="2.60.260.20">
    <property type="entry name" value="Urease metallochaperone UreE, N-terminal domain"/>
    <property type="match status" value="2"/>
</dbReference>
<evidence type="ECO:0000313" key="10">
    <source>
        <dbReference type="EMBL" id="ABN68151.2"/>
    </source>
</evidence>
<dbReference type="PROSITE" id="PS00636">
    <property type="entry name" value="DNAJ_1"/>
    <property type="match status" value="1"/>
</dbReference>
<dbReference type="GO" id="GO:0030544">
    <property type="term" value="F:Hsp70 protein binding"/>
    <property type="evidence" value="ECO:0007669"/>
    <property type="project" value="InterPro"/>
</dbReference>
<dbReference type="Gene3D" id="2.10.230.10">
    <property type="entry name" value="Heat shock protein DnaJ, cysteine-rich domain"/>
    <property type="match status" value="1"/>
</dbReference>
<feature type="region of interest" description="Disordered" evidence="7">
    <location>
        <begin position="421"/>
        <end position="460"/>
    </location>
</feature>
<keyword evidence="11" id="KW-1185">Reference proteome</keyword>
<evidence type="ECO:0000259" key="8">
    <source>
        <dbReference type="PROSITE" id="PS50076"/>
    </source>
</evidence>
<proteinExistence type="predicted"/>
<evidence type="ECO:0000256" key="4">
    <source>
        <dbReference type="ARBA" id="ARBA00022833"/>
    </source>
</evidence>
<accession>A3LZF6</accession>
<dbReference type="Proteomes" id="UP000002258">
    <property type="component" value="Chromosome 7"/>
</dbReference>
<dbReference type="PROSITE" id="PS51188">
    <property type="entry name" value="ZF_CR"/>
    <property type="match status" value="1"/>
</dbReference>
<dbReference type="PROSITE" id="PS50076">
    <property type="entry name" value="DNAJ_2"/>
    <property type="match status" value="1"/>
</dbReference>
<dbReference type="FunFam" id="2.60.260.20:FF:000003">
    <property type="entry name" value="DnaJ subfamily A member 2"/>
    <property type="match status" value="1"/>
</dbReference>
<evidence type="ECO:0000256" key="3">
    <source>
        <dbReference type="ARBA" id="ARBA00022771"/>
    </source>
</evidence>
<dbReference type="Pfam" id="PF01556">
    <property type="entry name" value="DnaJ_C"/>
    <property type="match status" value="1"/>
</dbReference>
<feature type="compositionally biased region" description="Basic and acidic residues" evidence="7">
    <location>
        <begin position="421"/>
        <end position="438"/>
    </location>
</feature>
<evidence type="ECO:0000259" key="9">
    <source>
        <dbReference type="PROSITE" id="PS51188"/>
    </source>
</evidence>
<dbReference type="SUPFAM" id="SSF57938">
    <property type="entry name" value="DnaJ/Hsp40 cysteine-rich domain"/>
    <property type="match status" value="1"/>
</dbReference>
<dbReference type="PANTHER" id="PTHR43888">
    <property type="entry name" value="DNAJ-LIKE-2, ISOFORM A-RELATED"/>
    <property type="match status" value="1"/>
</dbReference>
<sequence>MGLYEILEIESSASSADIKKAYRKLALRYHPDKATEEERHIAETKFKEISHAYEILSDEARREEYDFYGTTDGIHGQSHMYGEPDGNPFENFYGGGGQQYDPRDFYNFFNDMNGANGHRQSAGAKARTEDAEIEVDVTLEDLFKGKIIRTTSTRNIICTLCKGKGAKKNAVPKKCNTCDGEGIVRKIRRVGPGLVTQEYVDCSACEGIGKFYRTKDRCKKCEGKRVIEETKILEFEIVKGSHSGEKIVLSKESDEYPGKETGDVKLTFTTKDHPVFTRKGDDLYAKYKIPLVEALCGFSRVLVKHLDGRGIKVSTPPGKVIRPGDYIKITGEGMPVKNGSSGWFGGSSSKRGDLYIEMEIEFPTDNWYLERNDILKMKNLLPSAIKSKSDMSRQTVDNDSLPEANIEVFTDFTIAKQDALPDYKEDSPTPAPEEEHHNGYNGYNGYSGFDGSAQPECTQQ</sequence>